<protein>
    <submittedName>
        <fullName evidence="1">Uncharacterized protein</fullName>
    </submittedName>
</protein>
<accession>A0A8T0GXZ1</accession>
<name>A0A8T0GXZ1_CERPU</name>
<dbReference type="EMBL" id="CM026430">
    <property type="protein sequence ID" value="KAG0562984.1"/>
    <property type="molecule type" value="Genomic_DNA"/>
</dbReference>
<evidence type="ECO:0000313" key="1">
    <source>
        <dbReference type="EMBL" id="KAG0562984.1"/>
    </source>
</evidence>
<dbReference type="AlphaFoldDB" id="A0A8T0GXZ1"/>
<sequence>MLNIFNHSQAAFTCLVLQALWRLCVDHWVVICRY</sequence>
<reference evidence="1" key="1">
    <citation type="submission" date="2020-06" db="EMBL/GenBank/DDBJ databases">
        <title>WGS assembly of Ceratodon purpureus strain R40.</title>
        <authorList>
            <person name="Carey S.B."/>
            <person name="Jenkins J."/>
            <person name="Shu S."/>
            <person name="Lovell J.T."/>
            <person name="Sreedasyam A."/>
            <person name="Maumus F."/>
            <person name="Tiley G.P."/>
            <person name="Fernandez-Pozo N."/>
            <person name="Barry K."/>
            <person name="Chen C."/>
            <person name="Wang M."/>
            <person name="Lipzen A."/>
            <person name="Daum C."/>
            <person name="Saski C.A."/>
            <person name="Payton A.C."/>
            <person name="Mcbreen J.C."/>
            <person name="Conrad R.E."/>
            <person name="Kollar L.M."/>
            <person name="Olsson S."/>
            <person name="Huttunen S."/>
            <person name="Landis J.B."/>
            <person name="Wickett N.J."/>
            <person name="Johnson M.G."/>
            <person name="Rensing S.A."/>
            <person name="Grimwood J."/>
            <person name="Schmutz J."/>
            <person name="Mcdaniel S.F."/>
        </authorList>
    </citation>
    <scope>NUCLEOTIDE SEQUENCE</scope>
    <source>
        <strain evidence="1">R40</strain>
    </source>
</reference>
<comment type="caution">
    <text evidence="1">The sequence shown here is derived from an EMBL/GenBank/DDBJ whole genome shotgun (WGS) entry which is preliminary data.</text>
</comment>
<gene>
    <name evidence="1" type="ORF">KC19_9G187200</name>
</gene>
<dbReference type="Proteomes" id="UP000822688">
    <property type="component" value="Chromosome 9"/>
</dbReference>
<keyword evidence="2" id="KW-1185">Reference proteome</keyword>
<proteinExistence type="predicted"/>
<organism evidence="1 2">
    <name type="scientific">Ceratodon purpureus</name>
    <name type="common">Fire moss</name>
    <name type="synonym">Dicranum purpureum</name>
    <dbReference type="NCBI Taxonomy" id="3225"/>
    <lineage>
        <taxon>Eukaryota</taxon>
        <taxon>Viridiplantae</taxon>
        <taxon>Streptophyta</taxon>
        <taxon>Embryophyta</taxon>
        <taxon>Bryophyta</taxon>
        <taxon>Bryophytina</taxon>
        <taxon>Bryopsida</taxon>
        <taxon>Dicranidae</taxon>
        <taxon>Pseudoditrichales</taxon>
        <taxon>Ditrichaceae</taxon>
        <taxon>Ceratodon</taxon>
    </lineage>
</organism>
<evidence type="ECO:0000313" key="2">
    <source>
        <dbReference type="Proteomes" id="UP000822688"/>
    </source>
</evidence>